<feature type="compositionally biased region" description="Polar residues" evidence="1">
    <location>
        <begin position="154"/>
        <end position="165"/>
    </location>
</feature>
<organism evidence="3 4">
    <name type="scientific">Xylaria hypoxylon</name>
    <dbReference type="NCBI Taxonomy" id="37992"/>
    <lineage>
        <taxon>Eukaryota</taxon>
        <taxon>Fungi</taxon>
        <taxon>Dikarya</taxon>
        <taxon>Ascomycota</taxon>
        <taxon>Pezizomycotina</taxon>
        <taxon>Sordariomycetes</taxon>
        <taxon>Xylariomycetidae</taxon>
        <taxon>Xylariales</taxon>
        <taxon>Xylariaceae</taxon>
        <taxon>Xylaria</taxon>
    </lineage>
</organism>
<dbReference type="OrthoDB" id="6247875at2759"/>
<dbReference type="EMBL" id="SKBN01000025">
    <property type="protein sequence ID" value="TGJ86628.1"/>
    <property type="molecule type" value="Genomic_DNA"/>
</dbReference>
<reference evidence="3 4" key="1">
    <citation type="submission" date="2019-03" db="EMBL/GenBank/DDBJ databases">
        <title>Draft genome sequence of Xylaria hypoxylon DSM 108379, a ubiquitous saprotrophic-parasitic fungi on hardwood.</title>
        <authorList>
            <person name="Buettner E."/>
            <person name="Leonhardt S."/>
            <person name="Gebauer A.M."/>
            <person name="Liers C."/>
            <person name="Hofrichter M."/>
            <person name="Kellner H."/>
        </authorList>
    </citation>
    <scope>NUCLEOTIDE SEQUENCE [LARGE SCALE GENOMIC DNA]</scope>
    <source>
        <strain evidence="3 4">DSM 108379</strain>
    </source>
</reference>
<dbReference type="Proteomes" id="UP000297716">
    <property type="component" value="Unassembled WGS sequence"/>
</dbReference>
<dbReference type="AlphaFoldDB" id="A0A4Z0Z339"/>
<name>A0A4Z0Z339_9PEZI</name>
<feature type="signal peptide" evidence="2">
    <location>
        <begin position="1"/>
        <end position="21"/>
    </location>
</feature>
<keyword evidence="2" id="KW-0732">Signal</keyword>
<evidence type="ECO:0000313" key="4">
    <source>
        <dbReference type="Proteomes" id="UP000297716"/>
    </source>
</evidence>
<feature type="region of interest" description="Disordered" evidence="1">
    <location>
        <begin position="294"/>
        <end position="315"/>
    </location>
</feature>
<evidence type="ECO:0000256" key="1">
    <source>
        <dbReference type="SAM" id="MobiDB-lite"/>
    </source>
</evidence>
<feature type="compositionally biased region" description="Polar residues" evidence="1">
    <location>
        <begin position="111"/>
        <end position="124"/>
    </location>
</feature>
<evidence type="ECO:0000256" key="2">
    <source>
        <dbReference type="SAM" id="SignalP"/>
    </source>
</evidence>
<comment type="caution">
    <text evidence="3">The sequence shown here is derived from an EMBL/GenBank/DDBJ whole genome shotgun (WGS) entry which is preliminary data.</text>
</comment>
<accession>A0A4Z0Z339</accession>
<feature type="chain" id="PRO_5021284810" evidence="2">
    <location>
        <begin position="22"/>
        <end position="331"/>
    </location>
</feature>
<gene>
    <name evidence="3" type="ORF">E0Z10_g2187</name>
</gene>
<dbReference type="STRING" id="37992.A0A4Z0Z339"/>
<protein>
    <submittedName>
        <fullName evidence="3">Uncharacterized protein</fullName>
    </submittedName>
</protein>
<keyword evidence="4" id="KW-1185">Reference proteome</keyword>
<evidence type="ECO:0000313" key="3">
    <source>
        <dbReference type="EMBL" id="TGJ86628.1"/>
    </source>
</evidence>
<sequence>MSSSHSIPALAVNVILGQVAAQLDGTTAVVKIPTSVFKELNEDGKASIKRTLSSILGHPVDFYLDVRSNKRVYLANIANINLLWPCEAWKISGLNLKLLLPMAITGPKIMNTPSRDIQQSNLSLPPQAPGLPSLQAAQSNVAKGSKRARESENPAASSKSGADSSTGRKKRKNLDPKPLNAFTPSAQRDCVIPSKEFPGTNNQDISQAHGMRLQAVRPEKTGTWEVQAAAPLVRKNISASNTEPVGEQQSLQDLSQRAVETIHQKIHNQCSQAYQTSPPSPLYFTSDLFAINRPIQKPPHLPEEEVPAVEQHPEDDRKLFEFIDFDPPSPN</sequence>
<feature type="region of interest" description="Disordered" evidence="1">
    <location>
        <begin position="111"/>
        <end position="185"/>
    </location>
</feature>
<proteinExistence type="predicted"/>